<dbReference type="GeneID" id="37201324"/>
<dbReference type="Proteomes" id="UP000248961">
    <property type="component" value="Unassembled WGS sequence"/>
</dbReference>
<sequence length="391" mass="43154">MPNSRKSCALTDSTLVKTLQPLVDTGADLAAHNQKGFTALTYGVETGNALVVEYLTARRARLNTDSTLDLVKLLVGAGAYVNLVDPQVDSQFHQAAFEPSERDLKLLTESGPLRRSSDGQAPALIVLDVQGRTTLHLAAANSVGHFELIFDQREEIEARGHVSPTVLHRIILKAYRRGHRMDGGYDARRASDSHSRGVAASFTGACDGCFMVTLFPRLLLFFPCPPVSSVHPIPLPHKPWIDRLTPWWSLNDYRHKCEICLDFSLCYKYYPTRQETGQVLASTGAHDEFLTVPVEGGNSRGVASSTLDNCSLLPRFKVFQFFHLLIALLLQLREARHRTGFDIRLLCDVANETPVFLGQECSLFSDHYLGADFLEEILGAVGLLSMVGNGC</sequence>
<organism evidence="1 2">
    <name type="scientific">Aspergillus homomorphus (strain CBS 101889)</name>
    <dbReference type="NCBI Taxonomy" id="1450537"/>
    <lineage>
        <taxon>Eukaryota</taxon>
        <taxon>Fungi</taxon>
        <taxon>Dikarya</taxon>
        <taxon>Ascomycota</taxon>
        <taxon>Pezizomycotina</taxon>
        <taxon>Eurotiomycetes</taxon>
        <taxon>Eurotiomycetidae</taxon>
        <taxon>Eurotiales</taxon>
        <taxon>Aspergillaceae</taxon>
        <taxon>Aspergillus</taxon>
        <taxon>Aspergillus subgen. Circumdati</taxon>
    </lineage>
</organism>
<protein>
    <submittedName>
        <fullName evidence="1">Uncharacterized protein</fullName>
    </submittedName>
</protein>
<evidence type="ECO:0000313" key="2">
    <source>
        <dbReference type="Proteomes" id="UP000248961"/>
    </source>
</evidence>
<dbReference type="SUPFAM" id="SSF48403">
    <property type="entry name" value="Ankyrin repeat"/>
    <property type="match status" value="1"/>
</dbReference>
<dbReference type="VEuPathDB" id="FungiDB:BO97DRAFT_425086"/>
<dbReference type="OrthoDB" id="341259at2759"/>
<dbReference type="AlphaFoldDB" id="A0A395HVE9"/>
<name>A0A395HVE9_ASPHC</name>
<proteinExistence type="predicted"/>
<dbReference type="EMBL" id="KZ824286">
    <property type="protein sequence ID" value="RAL11787.1"/>
    <property type="molecule type" value="Genomic_DNA"/>
</dbReference>
<dbReference type="InterPro" id="IPR036770">
    <property type="entry name" value="Ankyrin_rpt-contain_sf"/>
</dbReference>
<reference evidence="1 2" key="1">
    <citation type="submission" date="2018-02" db="EMBL/GenBank/DDBJ databases">
        <title>The genomes of Aspergillus section Nigri reveals drivers in fungal speciation.</title>
        <authorList>
            <consortium name="DOE Joint Genome Institute"/>
            <person name="Vesth T.C."/>
            <person name="Nybo J."/>
            <person name="Theobald S."/>
            <person name="Brandl J."/>
            <person name="Frisvad J.C."/>
            <person name="Nielsen K.F."/>
            <person name="Lyhne E.K."/>
            <person name="Kogle M.E."/>
            <person name="Kuo A."/>
            <person name="Riley R."/>
            <person name="Clum A."/>
            <person name="Nolan M."/>
            <person name="Lipzen A."/>
            <person name="Salamov A."/>
            <person name="Henrissat B."/>
            <person name="Wiebenga A."/>
            <person name="De vries R.P."/>
            <person name="Grigoriev I.V."/>
            <person name="Mortensen U.H."/>
            <person name="Andersen M.R."/>
            <person name="Baker S.E."/>
        </authorList>
    </citation>
    <scope>NUCLEOTIDE SEQUENCE [LARGE SCALE GENOMIC DNA]</scope>
    <source>
        <strain evidence="1 2">CBS 101889</strain>
    </source>
</reference>
<evidence type="ECO:0000313" key="1">
    <source>
        <dbReference type="EMBL" id="RAL11787.1"/>
    </source>
</evidence>
<dbReference type="Gene3D" id="1.25.40.20">
    <property type="entry name" value="Ankyrin repeat-containing domain"/>
    <property type="match status" value="1"/>
</dbReference>
<keyword evidence="2" id="KW-1185">Reference proteome</keyword>
<gene>
    <name evidence="1" type="ORF">BO97DRAFT_425086</name>
</gene>
<accession>A0A395HVE9</accession>
<dbReference type="RefSeq" id="XP_025550941.1">
    <property type="nucleotide sequence ID" value="XM_025697035.1"/>
</dbReference>